<evidence type="ECO:0000313" key="2">
    <source>
        <dbReference type="EMBL" id="AYV84839.1"/>
    </source>
</evidence>
<dbReference type="EMBL" id="MK072425">
    <property type="protein sequence ID" value="AYV84839.1"/>
    <property type="molecule type" value="Genomic_DNA"/>
</dbReference>
<sequence length="305" mass="35133">MVEYMIDIGILEFLLVVLICFVVFVCLKRRQPPVSVGVPVDKFTVEKVVEGNKIAKRRVRKRVMTKPKREKEISLNPVFEQMQFHNDYRDTLSAFNDIARQKVIFNEGDLPTECVDVDVDDDEVIFLVEEFIETLNEDVLNNVGDQRDANTGWDEPIVEKKTVSGWEKQRIELGLPVSLYQDPASRDIVHLLKIDAAEKFTTASEIKYQIVIIIQKANVADQMVVKISFVFSDPKNVTIEEINVVGYLTNDELVKDDFYNFKSLDHGLGITDNKLVVEELTKKYKNKYIDDQVFADTLKDELVMF</sequence>
<gene>
    <name evidence="2" type="ORF">Hyperionvirus43_2</name>
</gene>
<proteinExistence type="predicted"/>
<keyword evidence="1" id="KW-0812">Transmembrane</keyword>
<keyword evidence="1" id="KW-1133">Transmembrane helix</keyword>
<organism evidence="2">
    <name type="scientific">Hyperionvirus sp</name>
    <dbReference type="NCBI Taxonomy" id="2487770"/>
    <lineage>
        <taxon>Viruses</taxon>
        <taxon>Varidnaviria</taxon>
        <taxon>Bamfordvirae</taxon>
        <taxon>Nucleocytoviricota</taxon>
        <taxon>Megaviricetes</taxon>
        <taxon>Imitervirales</taxon>
        <taxon>Mimiviridae</taxon>
        <taxon>Klosneuvirinae</taxon>
    </lineage>
</organism>
<reference evidence="2" key="1">
    <citation type="submission" date="2018-10" db="EMBL/GenBank/DDBJ databases">
        <title>Hidden diversity of soil giant viruses.</title>
        <authorList>
            <person name="Schulz F."/>
            <person name="Alteio L."/>
            <person name="Goudeau D."/>
            <person name="Ryan E.M."/>
            <person name="Malmstrom R.R."/>
            <person name="Blanchard J."/>
            <person name="Woyke T."/>
        </authorList>
    </citation>
    <scope>NUCLEOTIDE SEQUENCE</scope>
    <source>
        <strain evidence="2">HYV1</strain>
    </source>
</reference>
<protein>
    <submittedName>
        <fullName evidence="2">Uncharacterized protein</fullName>
    </submittedName>
</protein>
<keyword evidence="1" id="KW-0472">Membrane</keyword>
<accession>A0A3G5AHF7</accession>
<evidence type="ECO:0000256" key="1">
    <source>
        <dbReference type="SAM" id="Phobius"/>
    </source>
</evidence>
<name>A0A3G5AHF7_9VIRU</name>
<feature type="transmembrane region" description="Helical" evidence="1">
    <location>
        <begin position="6"/>
        <end position="27"/>
    </location>
</feature>